<dbReference type="InterPro" id="IPR011008">
    <property type="entry name" value="Dimeric_a/b-barrel"/>
</dbReference>
<dbReference type="Proteomes" id="UP001165083">
    <property type="component" value="Unassembled WGS sequence"/>
</dbReference>
<evidence type="ECO:0000259" key="3">
    <source>
        <dbReference type="Pfam" id="PF07110"/>
    </source>
</evidence>
<dbReference type="EMBL" id="BSXW01000123">
    <property type="protein sequence ID" value="GMF12516.1"/>
    <property type="molecule type" value="Genomic_DNA"/>
</dbReference>
<name>A0A9W6TH67_9STRA</name>
<proteinExistence type="inferred from homology"/>
<comment type="caution">
    <text evidence="4">The sequence shown here is derived from an EMBL/GenBank/DDBJ whole genome shotgun (WGS) entry which is preliminary data.</text>
</comment>
<feature type="signal peptide" evidence="2">
    <location>
        <begin position="1"/>
        <end position="19"/>
    </location>
</feature>
<dbReference type="Pfam" id="PF07110">
    <property type="entry name" value="EthD"/>
    <property type="match status" value="1"/>
</dbReference>
<keyword evidence="5" id="KW-1185">Reference proteome</keyword>
<feature type="chain" id="PRO_5040733931" evidence="2">
    <location>
        <begin position="20"/>
        <end position="321"/>
    </location>
</feature>
<dbReference type="AlphaFoldDB" id="A0A9W6TH67"/>
<evidence type="ECO:0000313" key="4">
    <source>
        <dbReference type="EMBL" id="GMF12516.1"/>
    </source>
</evidence>
<keyword evidence="2" id="KW-0732">Signal</keyword>
<reference evidence="4" key="1">
    <citation type="submission" date="2023-04" db="EMBL/GenBank/DDBJ databases">
        <title>Phytophthora lilii NBRC 32176.</title>
        <authorList>
            <person name="Ichikawa N."/>
            <person name="Sato H."/>
            <person name="Tonouchi N."/>
        </authorList>
    </citation>
    <scope>NUCLEOTIDE SEQUENCE</scope>
    <source>
        <strain evidence="4">NBRC 32176</strain>
    </source>
</reference>
<evidence type="ECO:0000256" key="2">
    <source>
        <dbReference type="SAM" id="SignalP"/>
    </source>
</evidence>
<sequence length="321" mass="35830">MRFCYVLLMAIALLSGSDAGSSTIANQVNQTPLADQDLVKVVTLLRRKPNMTRKEFLDYHFQEHGSISDVPDSLNEKPYKYRQYHIFDSAFGERPATSANETVNRNHAWVGRDDATELYFQNMTQLQSVFSSEYVRTKIGTDGANFSDLETAIPWIGRETPIPINTTLSAPPTAESDLNSNTLAALYFVSVANVTSDFANNLTTVFREEVERHAVDDASALVVNKSPDAMESPEEELKDFDLVAYFGGANMPKYALYFEVLLKNKSSVAAIRKAQLAFEARAEDLGIDRSESIITFAKQALVLEVGIPFDSDRQPRMDDLE</sequence>
<dbReference type="InterPro" id="IPR009799">
    <property type="entry name" value="EthD_dom"/>
</dbReference>
<protein>
    <submittedName>
        <fullName evidence="4">Unnamed protein product</fullName>
    </submittedName>
</protein>
<accession>A0A9W6TH67</accession>
<dbReference type="OrthoDB" id="5340195at2759"/>
<dbReference type="GO" id="GO:0016491">
    <property type="term" value="F:oxidoreductase activity"/>
    <property type="evidence" value="ECO:0007669"/>
    <property type="project" value="InterPro"/>
</dbReference>
<evidence type="ECO:0000256" key="1">
    <source>
        <dbReference type="ARBA" id="ARBA00005986"/>
    </source>
</evidence>
<organism evidence="4 5">
    <name type="scientific">Phytophthora lilii</name>
    <dbReference type="NCBI Taxonomy" id="2077276"/>
    <lineage>
        <taxon>Eukaryota</taxon>
        <taxon>Sar</taxon>
        <taxon>Stramenopiles</taxon>
        <taxon>Oomycota</taxon>
        <taxon>Peronosporomycetes</taxon>
        <taxon>Peronosporales</taxon>
        <taxon>Peronosporaceae</taxon>
        <taxon>Phytophthora</taxon>
    </lineage>
</organism>
<dbReference type="Gene3D" id="3.30.70.100">
    <property type="match status" value="1"/>
</dbReference>
<feature type="domain" description="EthD" evidence="3">
    <location>
        <begin position="48"/>
        <end position="149"/>
    </location>
</feature>
<evidence type="ECO:0000313" key="5">
    <source>
        <dbReference type="Proteomes" id="UP001165083"/>
    </source>
</evidence>
<dbReference type="SUPFAM" id="SSF54909">
    <property type="entry name" value="Dimeric alpha+beta barrel"/>
    <property type="match status" value="1"/>
</dbReference>
<comment type="similarity">
    <text evidence="1">Belongs to the tpcK family.</text>
</comment>
<gene>
    <name evidence="4" type="ORF">Plil01_000311800</name>
</gene>